<dbReference type="EMBL" id="CENE01000008">
    <property type="protein sequence ID" value="CEQ40680.1"/>
    <property type="molecule type" value="Genomic_DNA"/>
</dbReference>
<dbReference type="AlphaFoldDB" id="A0A0D6EM36"/>
<keyword evidence="2" id="KW-1185">Reference proteome</keyword>
<accession>A0A0D6EM36</accession>
<evidence type="ECO:0000313" key="1">
    <source>
        <dbReference type="EMBL" id="CEQ40680.1"/>
    </source>
</evidence>
<feature type="non-terminal residue" evidence="1">
    <location>
        <position position="1"/>
    </location>
</feature>
<evidence type="ECO:0000313" key="2">
    <source>
        <dbReference type="Proteomes" id="UP000243876"/>
    </source>
</evidence>
<reference evidence="2" key="1">
    <citation type="submission" date="2015-02" db="EMBL/GenBank/DDBJ databases">
        <authorList>
            <person name="Gon?alves P."/>
        </authorList>
    </citation>
    <scope>NUCLEOTIDE SEQUENCE [LARGE SCALE GENOMIC DNA]</scope>
</reference>
<dbReference type="OrthoDB" id="2523927at2759"/>
<dbReference type="Proteomes" id="UP000243876">
    <property type="component" value="Unassembled WGS sequence"/>
</dbReference>
<protein>
    <submittedName>
        <fullName evidence="1">SPOSA6832_02324-mRNA-1:cds</fullName>
    </submittedName>
</protein>
<proteinExistence type="predicted"/>
<gene>
    <name evidence="1" type="primary">SPOSA6832_02324</name>
</gene>
<dbReference type="InterPro" id="IPR011009">
    <property type="entry name" value="Kinase-like_dom_sf"/>
</dbReference>
<sequence>MTTPSTPATFPAYLLHAPFLSIQSGEPSVATAALQLLQRTLPPSPLYYLHPPPQTIPQSAPPALTLSARDPIRGRISTVYRATSPSGAPLVLKYSTDFLSLMREAEEVYVNLPAGGGGLPIPTFWGLFEGKVKEDQAKGMVLVMEDCGEPLTGGFDELSQDERKFLYDTLTTFHEIHFQHGSFSPSSITTRPAAPSGTAHGSAASPLARKLSIVGFSQAEWHLCPGVDKCKELVEAKKALGL</sequence>
<name>A0A0D6EM36_SPOSA</name>
<dbReference type="SUPFAM" id="SSF56112">
    <property type="entry name" value="Protein kinase-like (PK-like)"/>
    <property type="match status" value="1"/>
</dbReference>
<organism evidence="1 2">
    <name type="scientific">Sporidiobolus salmonicolor</name>
    <name type="common">Yeast-like fungus</name>
    <name type="synonym">Sporobolomyces salmonicolor</name>
    <dbReference type="NCBI Taxonomy" id="5005"/>
    <lineage>
        <taxon>Eukaryota</taxon>
        <taxon>Fungi</taxon>
        <taxon>Dikarya</taxon>
        <taxon>Basidiomycota</taxon>
        <taxon>Pucciniomycotina</taxon>
        <taxon>Microbotryomycetes</taxon>
        <taxon>Sporidiobolales</taxon>
        <taxon>Sporidiobolaceae</taxon>
        <taxon>Sporobolomyces</taxon>
    </lineage>
</organism>